<evidence type="ECO:0000313" key="2">
    <source>
        <dbReference type="EMBL" id="QJI01911.1"/>
    </source>
</evidence>
<gene>
    <name evidence="1" type="ORF">TM448A03065_0008</name>
    <name evidence="2" type="ORF">TM448B02830_0008</name>
</gene>
<name>A0A6H1ZY79_9ZZZZ</name>
<proteinExistence type="predicted"/>
<sequence>MYTPPLVDGVRAHPCDLILAWAVEKVGARCVCDLGAGIGRDLLQMLNIGLIDYGYGVDNGAHDDFRIGNVDVSDELAGRIYLEEGSYQAALSHDPPQPFDIAITNNVLEHVDYPDDLLLVAMTLAPYAVHTLPFERNHWDPYHRHYWDVEGLAALCERWGEVVTADQIPGGNMFVLMKRRVA</sequence>
<organism evidence="1">
    <name type="scientific">viral metagenome</name>
    <dbReference type="NCBI Taxonomy" id="1070528"/>
    <lineage>
        <taxon>unclassified sequences</taxon>
        <taxon>metagenomes</taxon>
        <taxon>organismal metagenomes</taxon>
    </lineage>
</organism>
<dbReference type="EMBL" id="MT144376">
    <property type="protein sequence ID" value="QJA52893.1"/>
    <property type="molecule type" value="Genomic_DNA"/>
</dbReference>
<dbReference type="InterPro" id="IPR029063">
    <property type="entry name" value="SAM-dependent_MTases_sf"/>
</dbReference>
<accession>A0A6H1ZY79</accession>
<keyword evidence="1" id="KW-0808">Transferase</keyword>
<dbReference type="Pfam" id="PF13489">
    <property type="entry name" value="Methyltransf_23"/>
    <property type="match status" value="1"/>
</dbReference>
<dbReference type="GO" id="GO:0008168">
    <property type="term" value="F:methyltransferase activity"/>
    <property type="evidence" value="ECO:0007669"/>
    <property type="project" value="UniProtKB-KW"/>
</dbReference>
<dbReference type="AlphaFoldDB" id="A0A6H1ZY79"/>
<dbReference type="GO" id="GO:0032259">
    <property type="term" value="P:methylation"/>
    <property type="evidence" value="ECO:0007669"/>
    <property type="project" value="UniProtKB-KW"/>
</dbReference>
<dbReference type="EMBL" id="MT144960">
    <property type="protein sequence ID" value="QJI01911.1"/>
    <property type="molecule type" value="Genomic_DNA"/>
</dbReference>
<reference evidence="1" key="1">
    <citation type="submission" date="2020-03" db="EMBL/GenBank/DDBJ databases">
        <title>The deep terrestrial virosphere.</title>
        <authorList>
            <person name="Holmfeldt K."/>
            <person name="Nilsson E."/>
            <person name="Simone D."/>
            <person name="Lopez-Fernandez M."/>
            <person name="Wu X."/>
            <person name="de Brujin I."/>
            <person name="Lundin D."/>
            <person name="Andersson A."/>
            <person name="Bertilsson S."/>
            <person name="Dopson M."/>
        </authorList>
    </citation>
    <scope>NUCLEOTIDE SEQUENCE</scope>
    <source>
        <strain evidence="1">TM448A03065</strain>
        <strain evidence="2">TM448B02830</strain>
    </source>
</reference>
<evidence type="ECO:0000313" key="1">
    <source>
        <dbReference type="EMBL" id="QJA52893.1"/>
    </source>
</evidence>
<dbReference type="Gene3D" id="3.40.50.150">
    <property type="entry name" value="Vaccinia Virus protein VP39"/>
    <property type="match status" value="1"/>
</dbReference>
<dbReference type="SUPFAM" id="SSF53335">
    <property type="entry name" value="S-adenosyl-L-methionine-dependent methyltransferases"/>
    <property type="match status" value="1"/>
</dbReference>
<protein>
    <submittedName>
        <fullName evidence="1">Putative methyltransferase</fullName>
    </submittedName>
</protein>
<keyword evidence="1" id="KW-0489">Methyltransferase</keyword>